<feature type="transmembrane region" description="Helical" evidence="1">
    <location>
        <begin position="149"/>
        <end position="171"/>
    </location>
</feature>
<feature type="transmembrane region" description="Helical" evidence="1">
    <location>
        <begin position="111"/>
        <end position="129"/>
    </location>
</feature>
<evidence type="ECO:0008006" key="3">
    <source>
        <dbReference type="Google" id="ProtNLM"/>
    </source>
</evidence>
<evidence type="ECO:0000313" key="2">
    <source>
        <dbReference type="EMBL" id="XBO48714.1"/>
    </source>
</evidence>
<reference evidence="2" key="1">
    <citation type="submission" date="2024-05" db="EMBL/GenBank/DDBJ databases">
        <authorList>
            <person name="Kim S."/>
            <person name="Heo J."/>
            <person name="Choi H."/>
            <person name="Choi Y."/>
            <person name="Kwon S.-W."/>
            <person name="Kim Y."/>
        </authorList>
    </citation>
    <scope>NUCLEOTIDE SEQUENCE</scope>
    <source>
        <strain evidence="2">KACC 23697</strain>
    </source>
</reference>
<keyword evidence="1" id="KW-0812">Transmembrane</keyword>
<feature type="transmembrane region" description="Helical" evidence="1">
    <location>
        <begin position="66"/>
        <end position="90"/>
    </location>
</feature>
<keyword evidence="1" id="KW-1133">Transmembrane helix</keyword>
<dbReference type="EMBL" id="CP157485">
    <property type="protein sequence ID" value="XBO48714.1"/>
    <property type="molecule type" value="Genomic_DNA"/>
</dbReference>
<organism evidence="2">
    <name type="scientific">Pedobacter sp. KACC 23697</name>
    <dbReference type="NCBI Taxonomy" id="3149230"/>
    <lineage>
        <taxon>Bacteria</taxon>
        <taxon>Pseudomonadati</taxon>
        <taxon>Bacteroidota</taxon>
        <taxon>Sphingobacteriia</taxon>
        <taxon>Sphingobacteriales</taxon>
        <taxon>Sphingobacteriaceae</taxon>
        <taxon>Pedobacter</taxon>
    </lineage>
</organism>
<accession>A0AAU7K9K1</accession>
<evidence type="ECO:0000256" key="1">
    <source>
        <dbReference type="SAM" id="Phobius"/>
    </source>
</evidence>
<feature type="transmembrane region" description="Helical" evidence="1">
    <location>
        <begin position="20"/>
        <end position="46"/>
    </location>
</feature>
<dbReference type="RefSeq" id="WP_406826061.1">
    <property type="nucleotide sequence ID" value="NZ_CP157485.1"/>
</dbReference>
<name>A0AAU7K9K1_9SPHI</name>
<keyword evidence="1" id="KW-0472">Membrane</keyword>
<proteinExistence type="predicted"/>
<protein>
    <recommendedName>
        <fullName evidence="3">DUF2975 domain-containing protein</fullName>
    </recommendedName>
</protein>
<sequence length="185" mass="20671">MEIKIKSKLIFKVLQVLSWVIFTALCIEAGGMLVNMVTILCIHAHGVRNFWDGADYLARVYKLDQGYFLVISTVVIIVAVLKAIIFYLIIKVFTQKKISITQPFGIELRHFISKEAFLALGIGLFTYSGNKYIISLGAHGIETPNLQSLNLGGADVWFFMSIILFVIVQLVNSGIEIQAENDLTI</sequence>
<dbReference type="AlphaFoldDB" id="A0AAU7K9K1"/>
<gene>
    <name evidence="2" type="ORF">ABEG20_03765</name>
</gene>